<dbReference type="Gene3D" id="3.30.70.580">
    <property type="entry name" value="Pseudouridine synthase I, catalytic domain, N-terminal subdomain"/>
    <property type="match status" value="1"/>
</dbReference>
<dbReference type="InterPro" id="IPR020097">
    <property type="entry name" value="PsdUridine_synth_TruA_a/b_dom"/>
</dbReference>
<gene>
    <name evidence="4 9" type="primary">truA</name>
    <name evidence="9" type="ORF">JEODO184_00062</name>
</gene>
<feature type="domain" description="Pseudouridine synthase I TruA alpha/beta" evidence="8">
    <location>
        <begin position="8"/>
        <end position="102"/>
    </location>
</feature>
<evidence type="ECO:0000313" key="9">
    <source>
        <dbReference type="EMBL" id="CAD2070840.1"/>
    </source>
</evidence>
<evidence type="ECO:0000313" key="10">
    <source>
        <dbReference type="Proteomes" id="UP000589351"/>
    </source>
</evidence>
<dbReference type="InterPro" id="IPR020094">
    <property type="entry name" value="TruA/RsuA/RluB/E/F_N"/>
</dbReference>
<dbReference type="AlphaFoldDB" id="A0A6V7R0J5"/>
<dbReference type="PIRSF" id="PIRSF001430">
    <property type="entry name" value="tRNA_psdUrid_synth"/>
    <property type="match status" value="1"/>
</dbReference>
<evidence type="ECO:0000256" key="7">
    <source>
        <dbReference type="RuleBase" id="RU003792"/>
    </source>
</evidence>
<dbReference type="InterPro" id="IPR020103">
    <property type="entry name" value="PsdUridine_synth_cat_dom_sf"/>
</dbReference>
<organism evidence="9 10">
    <name type="scientific">Jeotgalicoccus meleagridis</name>
    <dbReference type="NCBI Taxonomy" id="2759181"/>
    <lineage>
        <taxon>Bacteria</taxon>
        <taxon>Bacillati</taxon>
        <taxon>Bacillota</taxon>
        <taxon>Bacilli</taxon>
        <taxon>Bacillales</taxon>
        <taxon>Staphylococcaceae</taxon>
        <taxon>Jeotgalicoccus</taxon>
    </lineage>
</organism>
<evidence type="ECO:0000256" key="3">
    <source>
        <dbReference type="ARBA" id="ARBA00023235"/>
    </source>
</evidence>
<keyword evidence="2 4" id="KW-0819">tRNA processing</keyword>
<keyword evidence="10" id="KW-1185">Reference proteome</keyword>
<feature type="binding site" evidence="4 6">
    <location>
        <position position="109"/>
    </location>
    <ligand>
        <name>substrate</name>
    </ligand>
</feature>
<dbReference type="InterPro" id="IPR020095">
    <property type="entry name" value="PsdUridine_synth_TruA_C"/>
</dbReference>
<dbReference type="InterPro" id="IPR001406">
    <property type="entry name" value="PsdUridine_synth_TruA"/>
</dbReference>
<evidence type="ECO:0000256" key="4">
    <source>
        <dbReference type="HAMAP-Rule" id="MF_00171"/>
    </source>
</evidence>
<comment type="similarity">
    <text evidence="1 4 7">Belongs to the tRNA pseudouridine synthase TruA family.</text>
</comment>
<dbReference type="NCBIfam" id="TIGR00071">
    <property type="entry name" value="hisT_truA"/>
    <property type="match status" value="1"/>
</dbReference>
<dbReference type="FunFam" id="3.30.70.580:FF:000001">
    <property type="entry name" value="tRNA pseudouridine synthase A"/>
    <property type="match status" value="1"/>
</dbReference>
<keyword evidence="3 4" id="KW-0413">Isomerase</keyword>
<comment type="function">
    <text evidence="4">Formation of pseudouridine at positions 38, 39 and 40 in the anticodon stem and loop of transfer RNAs.</text>
</comment>
<dbReference type="CDD" id="cd02570">
    <property type="entry name" value="PseudoU_synth_EcTruA"/>
    <property type="match status" value="1"/>
</dbReference>
<sequence>MRVRMNISYNGRDFSGFQYQHDYRTVQGTIEKQLKRMHKMPTRIHGASRTDAGVHALDQYIHFDTTIDLPGDKWAFIFNRAMPDDIYIKDVDIVDDDFHSRYHAKGKTYRYKIYTGAKNPFYKGLVTHVPDQLDISKIKEAAKDFVGVHDFTTFSSAKAEIKNKVREIKQVDIIKTEAGLDIVITGTGFLYNMVRIIVAYLLEVGRGLRKADTLNMIAQKDRTIIPKTAPAEGLYLEKVWYENL</sequence>
<protein>
    <recommendedName>
        <fullName evidence="4">tRNA pseudouridine synthase A</fullName>
        <ecNumber evidence="4">5.4.99.12</ecNumber>
    </recommendedName>
    <alternativeName>
        <fullName evidence="4">tRNA pseudouridine(38-40) synthase</fullName>
    </alternativeName>
    <alternativeName>
        <fullName evidence="4">tRNA pseudouridylate synthase I</fullName>
    </alternativeName>
    <alternativeName>
        <fullName evidence="4">tRNA-uridine isomerase I</fullName>
    </alternativeName>
</protein>
<dbReference type="Proteomes" id="UP000589351">
    <property type="component" value="Unassembled WGS sequence"/>
</dbReference>
<dbReference type="PANTHER" id="PTHR11142:SF0">
    <property type="entry name" value="TRNA PSEUDOURIDINE SYNTHASE-LIKE 1"/>
    <property type="match status" value="1"/>
</dbReference>
<feature type="domain" description="Pseudouridine synthase I TruA alpha/beta" evidence="8">
    <location>
        <begin position="141"/>
        <end position="242"/>
    </location>
</feature>
<dbReference type="Pfam" id="PF01416">
    <property type="entry name" value="PseudoU_synth_1"/>
    <property type="match status" value="2"/>
</dbReference>
<dbReference type="GO" id="GO:0031119">
    <property type="term" value="P:tRNA pseudouridine synthesis"/>
    <property type="evidence" value="ECO:0007669"/>
    <property type="project" value="UniProtKB-UniRule"/>
</dbReference>
<evidence type="ECO:0000256" key="5">
    <source>
        <dbReference type="PIRSR" id="PIRSR001430-1"/>
    </source>
</evidence>
<evidence type="ECO:0000256" key="6">
    <source>
        <dbReference type="PIRSR" id="PIRSR001430-2"/>
    </source>
</evidence>
<evidence type="ECO:0000256" key="2">
    <source>
        <dbReference type="ARBA" id="ARBA00022694"/>
    </source>
</evidence>
<evidence type="ECO:0000256" key="1">
    <source>
        <dbReference type="ARBA" id="ARBA00009375"/>
    </source>
</evidence>
<reference evidence="9 10" key="1">
    <citation type="submission" date="2020-07" db="EMBL/GenBank/DDBJ databases">
        <authorList>
            <person name="Criscuolo A."/>
        </authorList>
    </citation>
    <scope>NUCLEOTIDE SEQUENCE [LARGE SCALE GENOMIC DNA]</scope>
    <source>
        <strain evidence="9">CIP111649</strain>
    </source>
</reference>
<comment type="subunit">
    <text evidence="4">Homodimer.</text>
</comment>
<proteinExistence type="inferred from homology"/>
<feature type="active site" description="Nucleophile" evidence="4 5">
    <location>
        <position position="51"/>
    </location>
</feature>
<name>A0A6V7R0J5_9STAP</name>
<evidence type="ECO:0000259" key="8">
    <source>
        <dbReference type="Pfam" id="PF01416"/>
    </source>
</evidence>
<dbReference type="EC" id="5.4.99.12" evidence="4"/>
<comment type="catalytic activity">
    <reaction evidence="4 7">
        <text>uridine(38/39/40) in tRNA = pseudouridine(38/39/40) in tRNA</text>
        <dbReference type="Rhea" id="RHEA:22376"/>
        <dbReference type="Rhea" id="RHEA-COMP:10085"/>
        <dbReference type="Rhea" id="RHEA-COMP:10087"/>
        <dbReference type="ChEBI" id="CHEBI:65314"/>
        <dbReference type="ChEBI" id="CHEBI:65315"/>
        <dbReference type="EC" id="5.4.99.12"/>
    </reaction>
</comment>
<comment type="caution">
    <text evidence="4">Lacks conserved residue(s) required for the propagation of feature annotation.</text>
</comment>
<dbReference type="GO" id="GO:0003723">
    <property type="term" value="F:RNA binding"/>
    <property type="evidence" value="ECO:0007669"/>
    <property type="project" value="InterPro"/>
</dbReference>
<dbReference type="GO" id="GO:0160147">
    <property type="term" value="F:tRNA pseudouridine(38-40) synthase activity"/>
    <property type="evidence" value="ECO:0007669"/>
    <property type="project" value="UniProtKB-EC"/>
</dbReference>
<dbReference type="Gene3D" id="3.30.70.660">
    <property type="entry name" value="Pseudouridine synthase I, catalytic domain, C-terminal subdomain"/>
    <property type="match status" value="1"/>
</dbReference>
<dbReference type="PANTHER" id="PTHR11142">
    <property type="entry name" value="PSEUDOURIDYLATE SYNTHASE"/>
    <property type="match status" value="1"/>
</dbReference>
<accession>A0A6V7R0J5</accession>
<dbReference type="SUPFAM" id="SSF55120">
    <property type="entry name" value="Pseudouridine synthase"/>
    <property type="match status" value="1"/>
</dbReference>
<comment type="caution">
    <text evidence="9">The sequence shown here is derived from an EMBL/GenBank/DDBJ whole genome shotgun (WGS) entry which is preliminary data.</text>
</comment>
<dbReference type="HAMAP" id="MF_00171">
    <property type="entry name" value="TruA"/>
    <property type="match status" value="1"/>
</dbReference>
<dbReference type="EMBL" id="CAJEWD010000003">
    <property type="protein sequence ID" value="CAD2070840.1"/>
    <property type="molecule type" value="Genomic_DNA"/>
</dbReference>